<dbReference type="AlphaFoldDB" id="A0AAV3RDF3"/>
<evidence type="ECO:0000313" key="3">
    <source>
        <dbReference type="Proteomes" id="UP001454036"/>
    </source>
</evidence>
<keyword evidence="3" id="KW-1185">Reference proteome</keyword>
<sequence length="120" mass="13875">MQKLQEKKQAMEIEHAKRYSTLETEMQKVKSDHSSFVKDMENSRSAKVEANKRADETEDHALKTEERLKEVDNEVERRPEYFETMSMDAPEVADETTARETPVEEVVEGEVDAVDKEAIV</sequence>
<organism evidence="2 3">
    <name type="scientific">Lithospermum erythrorhizon</name>
    <name type="common">Purple gromwell</name>
    <name type="synonym">Lithospermum officinale var. erythrorhizon</name>
    <dbReference type="NCBI Taxonomy" id="34254"/>
    <lineage>
        <taxon>Eukaryota</taxon>
        <taxon>Viridiplantae</taxon>
        <taxon>Streptophyta</taxon>
        <taxon>Embryophyta</taxon>
        <taxon>Tracheophyta</taxon>
        <taxon>Spermatophyta</taxon>
        <taxon>Magnoliopsida</taxon>
        <taxon>eudicotyledons</taxon>
        <taxon>Gunneridae</taxon>
        <taxon>Pentapetalae</taxon>
        <taxon>asterids</taxon>
        <taxon>lamiids</taxon>
        <taxon>Boraginales</taxon>
        <taxon>Boraginaceae</taxon>
        <taxon>Boraginoideae</taxon>
        <taxon>Lithospermeae</taxon>
        <taxon>Lithospermum</taxon>
    </lineage>
</organism>
<feature type="region of interest" description="Disordered" evidence="1">
    <location>
        <begin position="31"/>
        <end position="106"/>
    </location>
</feature>
<dbReference type="Proteomes" id="UP001454036">
    <property type="component" value="Unassembled WGS sequence"/>
</dbReference>
<protein>
    <submittedName>
        <fullName evidence="2">Uncharacterized protein</fullName>
    </submittedName>
</protein>
<evidence type="ECO:0000313" key="2">
    <source>
        <dbReference type="EMBL" id="GAA0173012.1"/>
    </source>
</evidence>
<accession>A0AAV3RDF3</accession>
<evidence type="ECO:0000256" key="1">
    <source>
        <dbReference type="SAM" id="MobiDB-lite"/>
    </source>
</evidence>
<proteinExistence type="predicted"/>
<feature type="compositionally biased region" description="Basic and acidic residues" evidence="1">
    <location>
        <begin position="31"/>
        <end position="81"/>
    </location>
</feature>
<gene>
    <name evidence="2" type="ORF">LIER_26717</name>
</gene>
<dbReference type="EMBL" id="BAABME010008402">
    <property type="protein sequence ID" value="GAA0173012.1"/>
    <property type="molecule type" value="Genomic_DNA"/>
</dbReference>
<name>A0AAV3RDF3_LITER</name>
<reference evidence="2 3" key="1">
    <citation type="submission" date="2024-01" db="EMBL/GenBank/DDBJ databases">
        <title>The complete chloroplast genome sequence of Lithospermum erythrorhizon: insights into the phylogenetic relationship among Boraginaceae species and the maternal lineages of purple gromwells.</title>
        <authorList>
            <person name="Okada T."/>
            <person name="Watanabe K."/>
        </authorList>
    </citation>
    <scope>NUCLEOTIDE SEQUENCE [LARGE SCALE GENOMIC DNA]</scope>
</reference>
<comment type="caution">
    <text evidence="2">The sequence shown here is derived from an EMBL/GenBank/DDBJ whole genome shotgun (WGS) entry which is preliminary data.</text>
</comment>